<evidence type="ECO:0000313" key="2">
    <source>
        <dbReference type="Proteomes" id="UP000257109"/>
    </source>
</evidence>
<proteinExistence type="predicted"/>
<sequence length="155" mass="17793">MHDKSSFNISGLVSQSIWILDSRATYHMTLFPSYFTSYLKELTTGMMIGVAKEQVNGQPQKLGQLLKFSFTINILDIHHFGYLRQCFYIYLQKSLSSHLSVIFANFQSTIVQHFLLLILKVLNLLTSFILMCEGQLVTLYRGLSGLYRLLMIVPT</sequence>
<dbReference type="EMBL" id="QJKJ01010894">
    <property type="protein sequence ID" value="RDX72455.1"/>
    <property type="molecule type" value="Genomic_DNA"/>
</dbReference>
<accession>A0A371F2F7</accession>
<dbReference type="AlphaFoldDB" id="A0A371F2F7"/>
<name>A0A371F2F7_MUCPR</name>
<comment type="caution">
    <text evidence="1">The sequence shown here is derived from an EMBL/GenBank/DDBJ whole genome shotgun (WGS) entry which is preliminary data.</text>
</comment>
<dbReference type="Proteomes" id="UP000257109">
    <property type="component" value="Unassembled WGS sequence"/>
</dbReference>
<feature type="non-terminal residue" evidence="1">
    <location>
        <position position="1"/>
    </location>
</feature>
<organism evidence="1 2">
    <name type="scientific">Mucuna pruriens</name>
    <name type="common">Velvet bean</name>
    <name type="synonym">Dolichos pruriens</name>
    <dbReference type="NCBI Taxonomy" id="157652"/>
    <lineage>
        <taxon>Eukaryota</taxon>
        <taxon>Viridiplantae</taxon>
        <taxon>Streptophyta</taxon>
        <taxon>Embryophyta</taxon>
        <taxon>Tracheophyta</taxon>
        <taxon>Spermatophyta</taxon>
        <taxon>Magnoliopsida</taxon>
        <taxon>eudicotyledons</taxon>
        <taxon>Gunneridae</taxon>
        <taxon>Pentapetalae</taxon>
        <taxon>rosids</taxon>
        <taxon>fabids</taxon>
        <taxon>Fabales</taxon>
        <taxon>Fabaceae</taxon>
        <taxon>Papilionoideae</taxon>
        <taxon>50 kb inversion clade</taxon>
        <taxon>NPAAA clade</taxon>
        <taxon>indigoferoid/millettioid clade</taxon>
        <taxon>Phaseoleae</taxon>
        <taxon>Mucuna</taxon>
    </lineage>
</organism>
<reference evidence="1" key="1">
    <citation type="submission" date="2018-05" db="EMBL/GenBank/DDBJ databases">
        <title>Draft genome of Mucuna pruriens seed.</title>
        <authorList>
            <person name="Nnadi N.E."/>
            <person name="Vos R."/>
            <person name="Hasami M.H."/>
            <person name="Devisetty U.K."/>
            <person name="Aguiy J.C."/>
        </authorList>
    </citation>
    <scope>NUCLEOTIDE SEQUENCE [LARGE SCALE GENOMIC DNA]</scope>
    <source>
        <strain evidence="1">JCA_2017</strain>
    </source>
</reference>
<keyword evidence="2" id="KW-1185">Reference proteome</keyword>
<protein>
    <submittedName>
        <fullName evidence="1">Uncharacterized protein</fullName>
    </submittedName>
</protein>
<evidence type="ECO:0000313" key="1">
    <source>
        <dbReference type="EMBL" id="RDX72455.1"/>
    </source>
</evidence>
<gene>
    <name evidence="1" type="ORF">CR513_48062</name>
</gene>